<evidence type="ECO:0000313" key="2">
    <source>
        <dbReference type="EMBL" id="GAV26925.1"/>
    </source>
</evidence>
<comment type="caution">
    <text evidence="2">The sequence shown here is derived from an EMBL/GenBank/DDBJ whole genome shotgun (WGS) entry which is preliminary data.</text>
</comment>
<dbReference type="Proteomes" id="UP000186136">
    <property type="component" value="Unassembled WGS sequence"/>
</dbReference>
<organism evidence="2 3">
    <name type="scientific">Pichia membranifaciens</name>
    <dbReference type="NCBI Taxonomy" id="4926"/>
    <lineage>
        <taxon>Eukaryota</taxon>
        <taxon>Fungi</taxon>
        <taxon>Dikarya</taxon>
        <taxon>Ascomycota</taxon>
        <taxon>Saccharomycotina</taxon>
        <taxon>Pichiomycetes</taxon>
        <taxon>Pichiales</taxon>
        <taxon>Pichiaceae</taxon>
        <taxon>Pichia</taxon>
    </lineage>
</organism>
<protein>
    <submittedName>
        <fullName evidence="2">Uncharacterized protein</fullName>
    </submittedName>
</protein>
<dbReference type="EMBL" id="BDGI01000012">
    <property type="protein sequence ID" value="GAV26925.1"/>
    <property type="molecule type" value="Genomic_DNA"/>
</dbReference>
<evidence type="ECO:0000313" key="3">
    <source>
        <dbReference type="Proteomes" id="UP000186136"/>
    </source>
</evidence>
<feature type="compositionally biased region" description="Low complexity" evidence="1">
    <location>
        <begin position="123"/>
        <end position="133"/>
    </location>
</feature>
<name>A0A1Q2YBL6_9ASCO</name>
<accession>A0A1Q2YBL6</accession>
<evidence type="ECO:0000256" key="1">
    <source>
        <dbReference type="SAM" id="MobiDB-lite"/>
    </source>
</evidence>
<keyword evidence="3" id="KW-1185">Reference proteome</keyword>
<gene>
    <name evidence="2" type="ORF">PMKS-000386</name>
</gene>
<dbReference type="OrthoDB" id="3995551at2759"/>
<feature type="region of interest" description="Disordered" evidence="1">
    <location>
        <begin position="113"/>
        <end position="133"/>
    </location>
</feature>
<feature type="compositionally biased region" description="Low complexity" evidence="1">
    <location>
        <begin position="152"/>
        <end position="167"/>
    </location>
</feature>
<dbReference type="AlphaFoldDB" id="A0A1Q2YBL6"/>
<feature type="region of interest" description="Disordered" evidence="1">
    <location>
        <begin position="152"/>
        <end position="177"/>
    </location>
</feature>
<proteinExistence type="predicted"/>
<sequence length="226" mass="25396">MDRKGLEIVKFLLDWHDLLTEPPVNGLIPEIYFCFVCSVYSKGKDKVSWLQFMKYLRLIDKLCSGYTLVCVPCNALSQHYEDLFRCFDRISYINRLSLALLLRTTQSLNYAYVPPSSPDSNRQSNSPSPSILSTSSASTAASVSLAVQSAFNDPSSITQPPSSSSSSEDYNGFESNHPNCDESLDFEAVENIDIHFKRKSLNEVNYQIPTNKNERLNFHHSGSTAT</sequence>
<reference evidence="2 3" key="1">
    <citation type="submission" date="2016-08" db="EMBL/GenBank/DDBJ databases">
        <title>Whole genome shotgun sequence of Pichia membranifaciens KS47-1.</title>
        <authorList>
            <person name="Konishi M."/>
            <person name="Ishida M."/>
            <person name="Arakawa T."/>
            <person name="Kato Y."/>
            <person name="Horiuchi J."/>
        </authorList>
    </citation>
    <scope>NUCLEOTIDE SEQUENCE [LARGE SCALE GENOMIC DNA]</scope>
    <source>
        <strain evidence="2 3">KS47-1</strain>
    </source>
</reference>